<dbReference type="SUPFAM" id="SSF52540">
    <property type="entry name" value="P-loop containing nucleoside triphosphate hydrolases"/>
    <property type="match status" value="1"/>
</dbReference>
<dbReference type="GO" id="GO:0005524">
    <property type="term" value="F:ATP binding"/>
    <property type="evidence" value="ECO:0007669"/>
    <property type="project" value="UniProtKB-KW"/>
</dbReference>
<dbReference type="OrthoDB" id="9773088at2"/>
<dbReference type="RefSeq" id="WP_006876708.1">
    <property type="nucleotide sequence ID" value="NZ_CAJFJR010000018.1"/>
</dbReference>
<protein>
    <submittedName>
        <fullName evidence="4">Cell division inhibitor MinD</fullName>
    </submittedName>
</protein>
<name>A0A174RX64_9FIRM</name>
<dbReference type="Proteomes" id="UP000260828">
    <property type="component" value="Unassembled WGS sequence"/>
</dbReference>
<dbReference type="GO" id="GO:0005829">
    <property type="term" value="C:cytosol"/>
    <property type="evidence" value="ECO:0007669"/>
    <property type="project" value="TreeGrafter"/>
</dbReference>
<dbReference type="GO" id="GO:0051301">
    <property type="term" value="P:cell division"/>
    <property type="evidence" value="ECO:0007669"/>
    <property type="project" value="UniProtKB-KW"/>
</dbReference>
<dbReference type="PANTHER" id="PTHR43384">
    <property type="entry name" value="SEPTUM SITE-DETERMINING PROTEIN MIND HOMOLOG, CHLOROPLASTIC-RELATED"/>
    <property type="match status" value="1"/>
</dbReference>
<evidence type="ECO:0000259" key="3">
    <source>
        <dbReference type="Pfam" id="PF01656"/>
    </source>
</evidence>
<dbReference type="AlphaFoldDB" id="A0A174RX64"/>
<evidence type="ECO:0000256" key="1">
    <source>
        <dbReference type="ARBA" id="ARBA00022741"/>
    </source>
</evidence>
<evidence type="ECO:0000313" key="4">
    <source>
        <dbReference type="EMBL" id="CUP87918.1"/>
    </source>
</evidence>
<proteinExistence type="predicted"/>
<organism evidence="4 6">
    <name type="scientific">Anaerotruncus colihominis</name>
    <dbReference type="NCBI Taxonomy" id="169435"/>
    <lineage>
        <taxon>Bacteria</taxon>
        <taxon>Bacillati</taxon>
        <taxon>Bacillota</taxon>
        <taxon>Clostridia</taxon>
        <taxon>Eubacteriales</taxon>
        <taxon>Oscillospiraceae</taxon>
        <taxon>Anaerotruncus</taxon>
    </lineage>
</organism>
<dbReference type="PANTHER" id="PTHR43384:SF6">
    <property type="entry name" value="SEPTUM SITE-DETERMINING PROTEIN MIND HOMOLOG, CHLOROPLASTIC"/>
    <property type="match status" value="1"/>
</dbReference>
<dbReference type="GO" id="GO:0016887">
    <property type="term" value="F:ATP hydrolysis activity"/>
    <property type="evidence" value="ECO:0007669"/>
    <property type="project" value="TreeGrafter"/>
</dbReference>
<dbReference type="Proteomes" id="UP000095765">
    <property type="component" value="Unassembled WGS sequence"/>
</dbReference>
<dbReference type="EMBL" id="CZBE01000015">
    <property type="protein sequence ID" value="CUP87918.1"/>
    <property type="molecule type" value="Genomic_DNA"/>
</dbReference>
<dbReference type="GO" id="GO:0051782">
    <property type="term" value="P:negative regulation of cell division"/>
    <property type="evidence" value="ECO:0007669"/>
    <property type="project" value="TreeGrafter"/>
</dbReference>
<evidence type="ECO:0000313" key="7">
    <source>
        <dbReference type="Proteomes" id="UP000260828"/>
    </source>
</evidence>
<evidence type="ECO:0000313" key="5">
    <source>
        <dbReference type="EMBL" id="RGE66858.1"/>
    </source>
</evidence>
<keyword evidence="2" id="KW-0067">ATP-binding</keyword>
<dbReference type="InterPro" id="IPR002586">
    <property type="entry name" value="CobQ/CobB/MinD/ParA_Nub-bd_dom"/>
</dbReference>
<gene>
    <name evidence="4" type="primary">minD</name>
    <name evidence="5" type="ORF">DXC40_11450</name>
    <name evidence="4" type="ORF">ERS852551_02253</name>
</gene>
<evidence type="ECO:0000313" key="6">
    <source>
        <dbReference type="Proteomes" id="UP000095765"/>
    </source>
</evidence>
<dbReference type="InterPro" id="IPR050625">
    <property type="entry name" value="ParA/MinD_ATPase"/>
</dbReference>
<dbReference type="Pfam" id="PF01656">
    <property type="entry name" value="CbiA"/>
    <property type="match status" value="1"/>
</dbReference>
<dbReference type="EMBL" id="QVME01000006">
    <property type="protein sequence ID" value="RGE66858.1"/>
    <property type="molecule type" value="Genomic_DNA"/>
</dbReference>
<dbReference type="Gene3D" id="3.40.50.300">
    <property type="entry name" value="P-loop containing nucleotide triphosphate hydrolases"/>
    <property type="match status" value="1"/>
</dbReference>
<sequence>MAQMILVTSGRGGAGKSAVCAYLGAALAACGKTVLIVEASRRSLDVFLGVQDRVVFDLADALAHRCELGEAAIACENGVRLICGPVAGDAPKLGEWACAQLRSALDGHFDFILAEMDGSDPALAALAACADRAVIVCAADRVSARDSRSVSDALAAAGMQDIRLCINMLTREFARERPVPDLDWMIDNVCAQLIAVVPFDGALVTPVPMEKNTNLANLTKIIFDNFAQRIMGNYIDLELQ</sequence>
<keyword evidence="1" id="KW-0547">Nucleotide-binding</keyword>
<dbReference type="GeneID" id="72464060"/>
<reference evidence="5 7" key="2">
    <citation type="submission" date="2018-08" db="EMBL/GenBank/DDBJ databases">
        <title>A genome reference for cultivated species of the human gut microbiota.</title>
        <authorList>
            <person name="Zou Y."/>
            <person name="Xue W."/>
            <person name="Luo G."/>
        </authorList>
    </citation>
    <scope>NUCLEOTIDE SEQUENCE [LARGE SCALE GENOMIC DNA]</scope>
    <source>
        <strain evidence="5 7">TF05-12AC</strain>
    </source>
</reference>
<reference evidence="4 6" key="1">
    <citation type="submission" date="2015-09" db="EMBL/GenBank/DDBJ databases">
        <authorList>
            <consortium name="Pathogen Informatics"/>
        </authorList>
    </citation>
    <scope>NUCLEOTIDE SEQUENCE [LARGE SCALE GENOMIC DNA]</scope>
    <source>
        <strain evidence="4 6">2789STDY5834939</strain>
    </source>
</reference>
<evidence type="ECO:0000256" key="2">
    <source>
        <dbReference type="ARBA" id="ARBA00022840"/>
    </source>
</evidence>
<dbReference type="InterPro" id="IPR027417">
    <property type="entry name" value="P-loop_NTPase"/>
</dbReference>
<feature type="domain" description="CobQ/CobB/MinD/ParA nucleotide binding" evidence="3">
    <location>
        <begin position="5"/>
        <end position="42"/>
    </location>
</feature>
<dbReference type="GO" id="GO:0009898">
    <property type="term" value="C:cytoplasmic side of plasma membrane"/>
    <property type="evidence" value="ECO:0007669"/>
    <property type="project" value="TreeGrafter"/>
</dbReference>
<keyword evidence="4" id="KW-0132">Cell division</keyword>
<keyword evidence="4" id="KW-0131">Cell cycle</keyword>
<accession>A0A174RX64</accession>